<sequence length="86" mass="9560">MALVKLLVSGLRVVCRSGDNIQEHKSRWDQTVGATQHEKLRTPSSPCEILEETSSESITVDKAKALVVLLLAPFDQESIRAKSYLH</sequence>
<evidence type="ECO:0000313" key="2">
    <source>
        <dbReference type="Proteomes" id="UP001164743"/>
    </source>
</evidence>
<dbReference type="GeneID" id="77807118"/>
<accession>A0ABY7CCN1</accession>
<reference evidence="1" key="1">
    <citation type="submission" date="2022-10" db="EMBL/GenBank/DDBJ databases">
        <title>Puccinia triticina Genome sequencing and assembly.</title>
        <authorList>
            <person name="Li C."/>
        </authorList>
    </citation>
    <scope>NUCLEOTIDE SEQUENCE</scope>
    <source>
        <strain evidence="1">Pt15</strain>
    </source>
</reference>
<protein>
    <submittedName>
        <fullName evidence="1">Uncharacterized protein</fullName>
    </submittedName>
</protein>
<gene>
    <name evidence="1" type="ORF">PtA15_2A224</name>
</gene>
<name>A0ABY7CCN1_9BASI</name>
<dbReference type="Proteomes" id="UP001164743">
    <property type="component" value="Chromosome 2A"/>
</dbReference>
<keyword evidence="2" id="KW-1185">Reference proteome</keyword>
<organism evidence="1 2">
    <name type="scientific">Puccinia triticina</name>
    <dbReference type="NCBI Taxonomy" id="208348"/>
    <lineage>
        <taxon>Eukaryota</taxon>
        <taxon>Fungi</taxon>
        <taxon>Dikarya</taxon>
        <taxon>Basidiomycota</taxon>
        <taxon>Pucciniomycotina</taxon>
        <taxon>Pucciniomycetes</taxon>
        <taxon>Pucciniales</taxon>
        <taxon>Pucciniaceae</taxon>
        <taxon>Puccinia</taxon>
    </lineage>
</organism>
<proteinExistence type="predicted"/>
<dbReference type="EMBL" id="CP110422">
    <property type="protein sequence ID" value="WAQ81911.1"/>
    <property type="molecule type" value="Genomic_DNA"/>
</dbReference>
<evidence type="ECO:0000313" key="1">
    <source>
        <dbReference type="EMBL" id="WAQ81911.1"/>
    </source>
</evidence>
<dbReference type="RefSeq" id="XP_053017466.1">
    <property type="nucleotide sequence ID" value="XM_053166223.1"/>
</dbReference>